<dbReference type="Pfam" id="PF16242">
    <property type="entry name" value="Pyrid_ox_like"/>
    <property type="match status" value="1"/>
</dbReference>
<dbReference type="PANTHER" id="PTHR34818:SF1">
    <property type="entry name" value="PROTEIN BLI-3"/>
    <property type="match status" value="1"/>
</dbReference>
<dbReference type="InterPro" id="IPR052917">
    <property type="entry name" value="Stress-Dev_Protein"/>
</dbReference>
<sequence>MTEPTKEPMTREEAVKTVAALIKDIKFAMLTTVTAEGHLHARPMTTQQQEFDGDLWFIGSKDAEYTADIAARPQVNVSYADTGGNNYVSVTGRGELVENRAKLDELWSEMYNMYFEGGKDDPNIQLIRIEAQGAEFWESGGKLRTLFAFAKNFLPGQRADASEMGSNETVKL</sequence>
<protein>
    <submittedName>
        <fullName evidence="2">General stress protein 26</fullName>
    </submittedName>
</protein>
<keyword evidence="3" id="KW-1185">Reference proteome</keyword>
<evidence type="ECO:0000313" key="2">
    <source>
        <dbReference type="EMBL" id="SEJ80310.1"/>
    </source>
</evidence>
<evidence type="ECO:0000313" key="3">
    <source>
        <dbReference type="Proteomes" id="UP000199223"/>
    </source>
</evidence>
<dbReference type="InterPro" id="IPR012349">
    <property type="entry name" value="Split_barrel_FMN-bd"/>
</dbReference>
<dbReference type="SUPFAM" id="SSF50475">
    <property type="entry name" value="FMN-binding split barrel"/>
    <property type="match status" value="1"/>
</dbReference>
<proteinExistence type="predicted"/>
<gene>
    <name evidence="2" type="ORF">SAMN04488058_11948</name>
</gene>
<reference evidence="3" key="1">
    <citation type="submission" date="2016-10" db="EMBL/GenBank/DDBJ databases">
        <authorList>
            <person name="Varghese N."/>
            <person name="Submissions S."/>
        </authorList>
    </citation>
    <scope>NUCLEOTIDE SEQUENCE [LARGE SCALE GENOMIC DNA]</scope>
    <source>
        <strain evidence="3">CGMCC 1.10218</strain>
    </source>
</reference>
<dbReference type="InterPro" id="IPR038725">
    <property type="entry name" value="YdaG_split_barrel_FMN-bd"/>
</dbReference>
<dbReference type="OrthoDB" id="9795235at2"/>
<dbReference type="Gene3D" id="2.30.110.10">
    <property type="entry name" value="Electron Transport, Fmn-binding Protein, Chain A"/>
    <property type="match status" value="1"/>
</dbReference>
<dbReference type="Proteomes" id="UP000199223">
    <property type="component" value="Unassembled WGS sequence"/>
</dbReference>
<feature type="domain" description="General stress protein FMN-binding split barrel" evidence="1">
    <location>
        <begin position="13"/>
        <end position="160"/>
    </location>
</feature>
<name>A0A1H7C122_9DEIO</name>
<dbReference type="PANTHER" id="PTHR34818">
    <property type="entry name" value="PROTEIN BLI-3"/>
    <property type="match status" value="1"/>
</dbReference>
<dbReference type="EMBL" id="FNZA01000019">
    <property type="protein sequence ID" value="SEJ80310.1"/>
    <property type="molecule type" value="Genomic_DNA"/>
</dbReference>
<evidence type="ECO:0000259" key="1">
    <source>
        <dbReference type="Pfam" id="PF16242"/>
    </source>
</evidence>
<organism evidence="2 3">
    <name type="scientific">Deinococcus reticulitermitis</name>
    <dbReference type="NCBI Taxonomy" id="856736"/>
    <lineage>
        <taxon>Bacteria</taxon>
        <taxon>Thermotogati</taxon>
        <taxon>Deinococcota</taxon>
        <taxon>Deinococci</taxon>
        <taxon>Deinococcales</taxon>
        <taxon>Deinococcaceae</taxon>
        <taxon>Deinococcus</taxon>
    </lineage>
</organism>
<accession>A0A1H7C122</accession>
<dbReference type="AlphaFoldDB" id="A0A1H7C122"/>
<dbReference type="RefSeq" id="WP_092265451.1">
    <property type="nucleotide sequence ID" value="NZ_FNZA01000019.1"/>
</dbReference>
<dbReference type="STRING" id="856736.SAMN04488058_11948"/>